<dbReference type="PANTHER" id="PTHR46312:SF2">
    <property type="entry name" value="NUCLEOTIDE-BINDING OLIGOMERIZATION DOMAIN-CONTAINING PROTEIN 2-LIKE"/>
    <property type="match status" value="1"/>
</dbReference>
<dbReference type="EMBL" id="JAIZAY010000043">
    <property type="protein sequence ID" value="KAJ8019276.1"/>
    <property type="molecule type" value="Genomic_DNA"/>
</dbReference>
<comment type="caution">
    <text evidence="1">The sequence shown here is derived from an EMBL/GenBank/DDBJ whole genome shotgun (WGS) entry which is preliminary data.</text>
</comment>
<dbReference type="Proteomes" id="UP001152320">
    <property type="component" value="Unassembled WGS sequence"/>
</dbReference>
<keyword evidence="2" id="KW-1185">Reference proteome</keyword>
<proteinExistence type="predicted"/>
<sequence>MFRNFKVILTTRPSSTPPKLSYATQQVRLTGFDDQAKEKYILKAVVEGNAKEAARIIQRLQQNPVLADICQVPLFFVMFAHMTYEKETSLVLDSVTSFFRYVIACFYEHIQIRAGTVRISMKGASATKHQKLDKVAFESLQGKDQHLVWRRDRLVQLIDEPLYNELVEIGILVEENVVRIVDEPGTSAADLFQRRKNVSFYHKLFCEWYAAHYVVEHIDGLKTISLQRFFANIDPFDLQYVYRIACGLSTVAAGKIIQYLHSLEGGDKFAILCILEQTGQVDKMKDTIRRMCSEGVIISGYDSLLLQRSSMQLLEIAARNEIPIEYVNLYNCLQSVDLSTAAIRTTSTLALTSRIPVKELSVVLSNRDMTEGEAIDILQFSSMCPSIRQLWFYGCVPPRSFNVGSTLSTLKSKDCEVLWQWTAETPSYILNLRSGRWKNNDDGSEPAEEVFERALSKLSEWRTGYTAETYRAEVKEGRENLRKFAEKRKGYLR</sequence>
<protein>
    <submittedName>
        <fullName evidence="1">Uncharacterized protein</fullName>
    </submittedName>
</protein>
<gene>
    <name evidence="1" type="ORF">HOLleu_42221</name>
</gene>
<dbReference type="AlphaFoldDB" id="A0A9Q0YIE0"/>
<reference evidence="1" key="1">
    <citation type="submission" date="2021-10" db="EMBL/GenBank/DDBJ databases">
        <title>Tropical sea cucumber genome reveals ecological adaptation and Cuvierian tubules defense mechanism.</title>
        <authorList>
            <person name="Chen T."/>
        </authorList>
    </citation>
    <scope>NUCLEOTIDE SEQUENCE</scope>
    <source>
        <strain evidence="1">Nanhai2018</strain>
        <tissue evidence="1">Muscle</tissue>
    </source>
</reference>
<organism evidence="1 2">
    <name type="scientific">Holothuria leucospilota</name>
    <name type="common">Black long sea cucumber</name>
    <name type="synonym">Mertensiothuria leucospilota</name>
    <dbReference type="NCBI Taxonomy" id="206669"/>
    <lineage>
        <taxon>Eukaryota</taxon>
        <taxon>Metazoa</taxon>
        <taxon>Echinodermata</taxon>
        <taxon>Eleutherozoa</taxon>
        <taxon>Echinozoa</taxon>
        <taxon>Holothuroidea</taxon>
        <taxon>Aspidochirotacea</taxon>
        <taxon>Aspidochirotida</taxon>
        <taxon>Holothuriidae</taxon>
        <taxon>Holothuria</taxon>
    </lineage>
</organism>
<accession>A0A9Q0YIE0</accession>
<evidence type="ECO:0000313" key="1">
    <source>
        <dbReference type="EMBL" id="KAJ8019276.1"/>
    </source>
</evidence>
<name>A0A9Q0YIE0_HOLLE</name>
<dbReference type="PANTHER" id="PTHR46312">
    <property type="entry name" value="NACHT DOMAIN-CONTAINING PROTEIN"/>
    <property type="match status" value="1"/>
</dbReference>
<evidence type="ECO:0000313" key="2">
    <source>
        <dbReference type="Proteomes" id="UP001152320"/>
    </source>
</evidence>